<dbReference type="CDD" id="cd16922">
    <property type="entry name" value="HATPase_EvgS-ArcB-TorS-like"/>
    <property type="match status" value="1"/>
</dbReference>
<evidence type="ECO:0000256" key="7">
    <source>
        <dbReference type="ARBA" id="ARBA00022741"/>
    </source>
</evidence>
<evidence type="ECO:0000256" key="9">
    <source>
        <dbReference type="ARBA" id="ARBA00022989"/>
    </source>
</evidence>
<dbReference type="SMART" id="SM00387">
    <property type="entry name" value="HATPase_c"/>
    <property type="match status" value="1"/>
</dbReference>
<feature type="domain" description="PAC" evidence="18">
    <location>
        <begin position="579"/>
        <end position="631"/>
    </location>
</feature>
<dbReference type="Proteomes" id="UP001299876">
    <property type="component" value="Unassembled WGS sequence"/>
</dbReference>
<evidence type="ECO:0000313" key="22">
    <source>
        <dbReference type="Proteomes" id="UP001299876"/>
    </source>
</evidence>
<dbReference type="RefSeq" id="WP_247293117.1">
    <property type="nucleotide sequence ID" value="NZ_JAKNRW010000025.1"/>
</dbReference>
<dbReference type="InterPro" id="IPR013767">
    <property type="entry name" value="PAS_fold"/>
</dbReference>
<evidence type="ECO:0000256" key="3">
    <source>
        <dbReference type="ARBA" id="ARBA00012438"/>
    </source>
</evidence>
<dbReference type="Gene3D" id="3.40.50.2300">
    <property type="match status" value="2"/>
</dbReference>
<keyword evidence="9 14" id="KW-1133">Transmembrane helix</keyword>
<evidence type="ECO:0000259" key="20">
    <source>
        <dbReference type="PROSITE" id="PS50894"/>
    </source>
</evidence>
<dbReference type="InterPro" id="IPR008207">
    <property type="entry name" value="Sig_transdc_His_kin_Hpt_dom"/>
</dbReference>
<dbReference type="Pfam" id="PF00989">
    <property type="entry name" value="PAS"/>
    <property type="match status" value="1"/>
</dbReference>
<dbReference type="InterPro" id="IPR042240">
    <property type="entry name" value="CHASE_sf"/>
</dbReference>
<evidence type="ECO:0000259" key="17">
    <source>
        <dbReference type="PROSITE" id="PS50112"/>
    </source>
</evidence>
<dbReference type="PANTHER" id="PTHR45339">
    <property type="entry name" value="HYBRID SIGNAL TRANSDUCTION HISTIDINE KINASE J"/>
    <property type="match status" value="1"/>
</dbReference>
<dbReference type="Pfam" id="PF01627">
    <property type="entry name" value="Hpt"/>
    <property type="match status" value="1"/>
</dbReference>
<sequence length="1503" mass="164134">MLTNKIRPHVPTSRWTIISFIVGMVISITAYFGVSYFNHQHAKQAALEATEATADAVVNRIKLYQYGLRGARGAIQTMGEKSISREAFDRYSRSRSVTVEFPGARGFGFIRRVARQDEAQFLVMARSDGWPDFAIRELAPHENERFVIQYISNLEVNKPAIGLDIASETNRRQAALAAMRSGEVRLSGPITLVQNVGQPLQSFLIFLPIYRDVVTPDTVEARETQALGWSYAPLITDDVLNGIRPPEDAVSLELADVTDPDQRVVFYKSLDEGTQETVFSHTVERDVYGRRWQLHFTVHPLFISKLLFVTPWLVLGAGSLLSVLLASLVGVISQSRARQSQIIAEQLKLAAIVESSADGIIGKDLNGTVTSWNKGAEAVFGFSAEETVGQRIVDFLVPADLQMEEIALLASIREGKPVSSFTTLRKHKNQQLIPVAITVSPIHDSSGKVIGASKTVRDISRQVADESRIIELNTTLEAQVAERTTELHELNTLLANVLRSASEVAIIATGLDGTIRIFNTGAERMLGYSAAELVDRSTPASFHLADEMAARSAELSSPPGQPIEGFRVFVHKAELEGAETREWTYVRKDGSQLPVSLAVTAMRDDQGKCIGYLGIAINLTEQKFSEMAVASGRDQLLMAAEVAELGIWSWDLADNSLSWNDRMYEIYGQPKSLRATGLNYEHWRSRVHPDDVEGAANLLNQAVAGEAVYAPIFRVVRPDGSQRIVQAGAQVERDSQGAAARVTGINRDITAQRELESRLLEAKEKADAASAAKSSFLANMSHEIRTPMNAVLGMLHLIQNTELNTRQLDYISKAESAAKSLLGLLNDILDYSKIEAGKLLLDAHAFRLEQLMRDLAVVLSGNQGGKDVEVMFDIDPQLPNALYGDGQRLQQVLINLAGNALKFTQQGQVIVRVAQLLRRSDEVQVRIEVIDTGIGISLEQMQLIFEGFTQAEASTTRRFGGTGLGLVISKRLIKLMGSDLQVSSEVGVGSRFWFDIDLGIYEPEPLRALCPGADHQLRLLVADDNEVAGFLMVRMAEGLGWKADLVSDGPQAVARAQQMQVAGQGYDVILMDWRMPGMDGLSAAHLIRKHCRGQHGPMIIMVTAYGREVLADVQQEDDVPFAGFLSKPMTLQQLADTIQSVLVGDAPSKPSVASLRAAQPQRLAGLRLLVVEDNMLNRQVAYELLQGEGAHVALAECGLEGVDRATSTTEVFDVVLMDIQMPDIDGLEATRRIRMDAHRGGVKIIAMTANVSRSDEQACMAAGMDDHLGKPIDLEKMVAAILRHTGRTGVEIVALEPANSQVSAVEPTALILQRFGGNHPLIRNVLGSFGAEQAKQLARLQEQVKQGNVAGAAAVLHAIKGSSGTMGARALSLLAGELEQRLLHEDEASAAQLLADGSWLEALHSIFIESDELLRAAFELPSHNALPTSTSSDALSKAQWREALQDILQLLQAGNMQAMERSEALQALTPQELHAKFDLFVDQVKSLDFSGSLLTGQELLKSV</sequence>
<dbReference type="InterPro" id="IPR013655">
    <property type="entry name" value="PAS_fold_3"/>
</dbReference>
<dbReference type="Pfam" id="PF13426">
    <property type="entry name" value="PAS_9"/>
    <property type="match status" value="1"/>
</dbReference>
<feature type="domain" description="CHASE" evidence="19">
    <location>
        <begin position="79"/>
        <end position="228"/>
    </location>
</feature>
<keyword evidence="6 14" id="KW-0812">Transmembrane</keyword>
<evidence type="ECO:0000256" key="2">
    <source>
        <dbReference type="ARBA" id="ARBA00004651"/>
    </source>
</evidence>
<comment type="subcellular location">
    <subcellularLocation>
        <location evidence="2">Cell membrane</location>
        <topology evidence="2">Multi-pass membrane protein</topology>
    </subcellularLocation>
</comment>
<dbReference type="InterPro" id="IPR036641">
    <property type="entry name" value="HPT_dom_sf"/>
</dbReference>
<dbReference type="SUPFAM" id="SSF47226">
    <property type="entry name" value="Histidine-containing phosphotransfer domain, HPT domain"/>
    <property type="match status" value="1"/>
</dbReference>
<evidence type="ECO:0000256" key="14">
    <source>
        <dbReference type="SAM" id="Phobius"/>
    </source>
</evidence>
<feature type="modified residue" description="4-aspartylphosphate" evidence="13">
    <location>
        <position position="1218"/>
    </location>
</feature>
<keyword evidence="4" id="KW-1003">Cell membrane</keyword>
<dbReference type="SUPFAM" id="SSF47384">
    <property type="entry name" value="Homodimeric domain of signal transducing histidine kinase"/>
    <property type="match status" value="1"/>
</dbReference>
<feature type="modified residue" description="Phosphohistidine" evidence="12">
    <location>
        <position position="1357"/>
    </location>
</feature>
<dbReference type="SUPFAM" id="SSF55785">
    <property type="entry name" value="PYP-like sensor domain (PAS domain)"/>
    <property type="match status" value="3"/>
</dbReference>
<keyword evidence="11 14" id="KW-0472">Membrane</keyword>
<dbReference type="PROSITE" id="PS50109">
    <property type="entry name" value="HIS_KIN"/>
    <property type="match status" value="1"/>
</dbReference>
<name>A0ABT0F4I2_9PSED</name>
<dbReference type="InterPro" id="IPR003661">
    <property type="entry name" value="HisK_dim/P_dom"/>
</dbReference>
<keyword evidence="5 13" id="KW-0597">Phosphoprotein</keyword>
<feature type="domain" description="PAC" evidence="18">
    <location>
        <begin position="709"/>
        <end position="761"/>
    </location>
</feature>
<dbReference type="SUPFAM" id="SSF52172">
    <property type="entry name" value="CheY-like"/>
    <property type="match status" value="2"/>
</dbReference>
<dbReference type="InterPro" id="IPR006189">
    <property type="entry name" value="CHASE_dom"/>
</dbReference>
<evidence type="ECO:0000256" key="13">
    <source>
        <dbReference type="PROSITE-ProRule" id="PRU00169"/>
    </source>
</evidence>
<evidence type="ECO:0000256" key="6">
    <source>
        <dbReference type="ARBA" id="ARBA00022692"/>
    </source>
</evidence>
<keyword evidence="8" id="KW-0067">ATP-binding</keyword>
<dbReference type="CDD" id="cd00082">
    <property type="entry name" value="HisKA"/>
    <property type="match status" value="1"/>
</dbReference>
<evidence type="ECO:0000256" key="10">
    <source>
        <dbReference type="ARBA" id="ARBA00023012"/>
    </source>
</evidence>
<evidence type="ECO:0000256" key="12">
    <source>
        <dbReference type="PROSITE-ProRule" id="PRU00110"/>
    </source>
</evidence>
<keyword evidence="7" id="KW-0547">Nucleotide-binding</keyword>
<dbReference type="SMART" id="SM00448">
    <property type="entry name" value="REC"/>
    <property type="match status" value="2"/>
</dbReference>
<dbReference type="Pfam" id="PF02518">
    <property type="entry name" value="HATPase_c"/>
    <property type="match status" value="1"/>
</dbReference>
<dbReference type="EC" id="2.7.13.3" evidence="3"/>
<dbReference type="PROSITE" id="PS50110">
    <property type="entry name" value="RESPONSE_REGULATORY"/>
    <property type="match status" value="2"/>
</dbReference>
<keyword evidence="22" id="KW-1185">Reference proteome</keyword>
<comment type="caution">
    <text evidence="21">The sequence shown here is derived from an EMBL/GenBank/DDBJ whole genome shotgun (WGS) entry which is preliminary data.</text>
</comment>
<reference evidence="21 22" key="1">
    <citation type="submission" date="2022-02" db="EMBL/GenBank/DDBJ databases">
        <title>Comparative genomics of the first Antarctic Pseudomonas spp. capable of biotransforming 2,4,6-Trinitrotoluene.</title>
        <authorList>
            <person name="Cabrera M.A."/>
            <person name="Marquez S.L."/>
            <person name="Perez-Donoso J.M."/>
        </authorList>
    </citation>
    <scope>NUCLEOTIDE SEQUENCE [LARGE SCALE GENOMIC DNA]</scope>
    <source>
        <strain evidence="21 22">TNT19</strain>
    </source>
</reference>
<dbReference type="PROSITE" id="PS50894">
    <property type="entry name" value="HPT"/>
    <property type="match status" value="1"/>
</dbReference>
<dbReference type="InterPro" id="IPR011006">
    <property type="entry name" value="CheY-like_superfamily"/>
</dbReference>
<dbReference type="Pfam" id="PF00512">
    <property type="entry name" value="HisKA"/>
    <property type="match status" value="1"/>
</dbReference>
<dbReference type="Gene3D" id="1.20.120.160">
    <property type="entry name" value="HPT domain"/>
    <property type="match status" value="1"/>
</dbReference>
<dbReference type="SMART" id="SM00388">
    <property type="entry name" value="HisKA"/>
    <property type="match status" value="1"/>
</dbReference>
<dbReference type="InterPro" id="IPR000014">
    <property type="entry name" value="PAS"/>
</dbReference>
<dbReference type="EMBL" id="JAKNRW010000025">
    <property type="protein sequence ID" value="MCK1792908.1"/>
    <property type="molecule type" value="Genomic_DNA"/>
</dbReference>
<feature type="domain" description="Response regulatory" evidence="16">
    <location>
        <begin position="1167"/>
        <end position="1285"/>
    </location>
</feature>
<evidence type="ECO:0000259" key="19">
    <source>
        <dbReference type="PROSITE" id="PS50839"/>
    </source>
</evidence>
<dbReference type="SMART" id="SM00086">
    <property type="entry name" value="PAC"/>
    <property type="match status" value="3"/>
</dbReference>
<comment type="catalytic activity">
    <reaction evidence="1">
        <text>ATP + protein L-histidine = ADP + protein N-phospho-L-histidine.</text>
        <dbReference type="EC" id="2.7.13.3"/>
    </reaction>
</comment>
<dbReference type="SMART" id="SM01079">
    <property type="entry name" value="CHASE"/>
    <property type="match status" value="1"/>
</dbReference>
<evidence type="ECO:0000313" key="21">
    <source>
        <dbReference type="EMBL" id="MCK1792908.1"/>
    </source>
</evidence>
<protein>
    <recommendedName>
        <fullName evidence="3">histidine kinase</fullName>
        <ecNumber evidence="3">2.7.13.3</ecNumber>
    </recommendedName>
</protein>
<dbReference type="InterPro" id="IPR036890">
    <property type="entry name" value="HATPase_C_sf"/>
</dbReference>
<feature type="domain" description="Histidine kinase" evidence="15">
    <location>
        <begin position="779"/>
        <end position="1000"/>
    </location>
</feature>
<dbReference type="CDD" id="cd17546">
    <property type="entry name" value="REC_hyHK_CKI1_RcsC-like"/>
    <property type="match status" value="2"/>
</dbReference>
<evidence type="ECO:0000259" key="16">
    <source>
        <dbReference type="PROSITE" id="PS50110"/>
    </source>
</evidence>
<dbReference type="PROSITE" id="PS50112">
    <property type="entry name" value="PAS"/>
    <property type="match status" value="2"/>
</dbReference>
<evidence type="ECO:0000259" key="15">
    <source>
        <dbReference type="PROSITE" id="PS50109"/>
    </source>
</evidence>
<dbReference type="Gene3D" id="1.10.287.130">
    <property type="match status" value="1"/>
</dbReference>
<keyword evidence="10" id="KW-0902">Two-component regulatory system</keyword>
<dbReference type="InterPro" id="IPR036097">
    <property type="entry name" value="HisK_dim/P_sf"/>
</dbReference>
<dbReference type="Pfam" id="PF08447">
    <property type="entry name" value="PAS_3"/>
    <property type="match status" value="1"/>
</dbReference>
<dbReference type="InterPro" id="IPR005467">
    <property type="entry name" value="His_kinase_dom"/>
</dbReference>
<dbReference type="InterPro" id="IPR004358">
    <property type="entry name" value="Sig_transdc_His_kin-like_C"/>
</dbReference>
<organism evidence="21 22">
    <name type="scientific">Pseudomonas violetae</name>
    <dbReference type="NCBI Taxonomy" id="2915813"/>
    <lineage>
        <taxon>Bacteria</taxon>
        <taxon>Pseudomonadati</taxon>
        <taxon>Pseudomonadota</taxon>
        <taxon>Gammaproteobacteria</taxon>
        <taxon>Pseudomonadales</taxon>
        <taxon>Pseudomonadaceae</taxon>
        <taxon>Pseudomonas</taxon>
    </lineage>
</organism>
<dbReference type="PRINTS" id="PR00344">
    <property type="entry name" value="BCTRLSENSOR"/>
</dbReference>
<accession>A0ABT0F4I2</accession>
<feature type="modified residue" description="4-aspartylphosphate" evidence="13">
    <location>
        <position position="1072"/>
    </location>
</feature>
<evidence type="ECO:0000256" key="1">
    <source>
        <dbReference type="ARBA" id="ARBA00000085"/>
    </source>
</evidence>
<evidence type="ECO:0000256" key="8">
    <source>
        <dbReference type="ARBA" id="ARBA00022840"/>
    </source>
</evidence>
<dbReference type="PANTHER" id="PTHR45339:SF1">
    <property type="entry name" value="HYBRID SIGNAL TRANSDUCTION HISTIDINE KINASE J"/>
    <property type="match status" value="1"/>
</dbReference>
<dbReference type="PROSITE" id="PS50839">
    <property type="entry name" value="CHASE"/>
    <property type="match status" value="1"/>
</dbReference>
<proteinExistence type="predicted"/>
<dbReference type="NCBIfam" id="TIGR00229">
    <property type="entry name" value="sensory_box"/>
    <property type="match status" value="3"/>
</dbReference>
<dbReference type="Pfam" id="PF03924">
    <property type="entry name" value="CHASE"/>
    <property type="match status" value="1"/>
</dbReference>
<dbReference type="InterPro" id="IPR035965">
    <property type="entry name" value="PAS-like_dom_sf"/>
</dbReference>
<evidence type="ECO:0000256" key="5">
    <source>
        <dbReference type="ARBA" id="ARBA00022553"/>
    </source>
</evidence>
<feature type="domain" description="HPt" evidence="20">
    <location>
        <begin position="1318"/>
        <end position="1417"/>
    </location>
</feature>
<dbReference type="InterPro" id="IPR001610">
    <property type="entry name" value="PAC"/>
</dbReference>
<dbReference type="CDD" id="cd00130">
    <property type="entry name" value="PAS"/>
    <property type="match status" value="3"/>
</dbReference>
<evidence type="ECO:0000256" key="11">
    <source>
        <dbReference type="ARBA" id="ARBA00023136"/>
    </source>
</evidence>
<evidence type="ECO:0000259" key="18">
    <source>
        <dbReference type="PROSITE" id="PS50113"/>
    </source>
</evidence>
<dbReference type="InterPro" id="IPR001789">
    <property type="entry name" value="Sig_transdc_resp-reg_receiver"/>
</dbReference>
<dbReference type="Gene3D" id="2.10.70.100">
    <property type="match status" value="1"/>
</dbReference>
<dbReference type="Pfam" id="PF00072">
    <property type="entry name" value="Response_reg"/>
    <property type="match status" value="2"/>
</dbReference>
<dbReference type="Gene3D" id="3.30.450.20">
    <property type="entry name" value="PAS domain"/>
    <property type="match status" value="3"/>
</dbReference>
<dbReference type="InterPro" id="IPR003594">
    <property type="entry name" value="HATPase_dom"/>
</dbReference>
<feature type="domain" description="PAS" evidence="17">
    <location>
        <begin position="490"/>
        <end position="537"/>
    </location>
</feature>
<dbReference type="PROSITE" id="PS50113">
    <property type="entry name" value="PAC"/>
    <property type="match status" value="2"/>
</dbReference>
<feature type="transmembrane region" description="Helical" evidence="14">
    <location>
        <begin position="15"/>
        <end position="34"/>
    </location>
</feature>
<feature type="transmembrane region" description="Helical" evidence="14">
    <location>
        <begin position="306"/>
        <end position="332"/>
    </location>
</feature>
<gene>
    <name evidence="21" type="ORF">L9059_22550</name>
</gene>
<dbReference type="SMART" id="SM00091">
    <property type="entry name" value="PAS"/>
    <property type="match status" value="3"/>
</dbReference>
<dbReference type="Gene3D" id="3.30.565.10">
    <property type="entry name" value="Histidine kinase-like ATPase, C-terminal domain"/>
    <property type="match status" value="1"/>
</dbReference>
<dbReference type="SUPFAM" id="SSF55874">
    <property type="entry name" value="ATPase domain of HSP90 chaperone/DNA topoisomerase II/histidine kinase"/>
    <property type="match status" value="1"/>
</dbReference>
<dbReference type="Gene3D" id="3.30.450.350">
    <property type="entry name" value="CHASE domain"/>
    <property type="match status" value="1"/>
</dbReference>
<feature type="domain" description="Response regulatory" evidence="16">
    <location>
        <begin position="1018"/>
        <end position="1142"/>
    </location>
</feature>
<evidence type="ECO:0000256" key="4">
    <source>
        <dbReference type="ARBA" id="ARBA00022475"/>
    </source>
</evidence>
<feature type="domain" description="PAS" evidence="17">
    <location>
        <begin position="345"/>
        <end position="415"/>
    </location>
</feature>
<dbReference type="InterPro" id="IPR000700">
    <property type="entry name" value="PAS-assoc_C"/>
</dbReference>